<proteinExistence type="predicted"/>
<dbReference type="GeneID" id="54413972"/>
<keyword evidence="3" id="KW-1185">Reference proteome</keyword>
<sequence>MPYVFVMIMIVKARRQPAMISISSSTQSTITCTQIPGATAPNDVTQVPITPYCRLECGPNHQPRHQVHPDRARSVARCVSSSPRASSTKKRTCWNSKEMFVRDQATTAYPINLHMVCIDWTNLAPSDRQPTLQQASEKRTIAQPGKMCERGF</sequence>
<accession>A0A6A6APF0</accession>
<feature type="region of interest" description="Disordered" evidence="1">
    <location>
        <begin position="133"/>
        <end position="152"/>
    </location>
</feature>
<gene>
    <name evidence="2" type="ORF">P153DRAFT_98912</name>
</gene>
<dbReference type="EMBL" id="ML977498">
    <property type="protein sequence ID" value="KAF2133799.1"/>
    <property type="molecule type" value="Genomic_DNA"/>
</dbReference>
<dbReference type="RefSeq" id="XP_033528186.1">
    <property type="nucleotide sequence ID" value="XM_033673540.1"/>
</dbReference>
<organism evidence="2 3">
    <name type="scientific">Dothidotthia symphoricarpi CBS 119687</name>
    <dbReference type="NCBI Taxonomy" id="1392245"/>
    <lineage>
        <taxon>Eukaryota</taxon>
        <taxon>Fungi</taxon>
        <taxon>Dikarya</taxon>
        <taxon>Ascomycota</taxon>
        <taxon>Pezizomycotina</taxon>
        <taxon>Dothideomycetes</taxon>
        <taxon>Pleosporomycetidae</taxon>
        <taxon>Pleosporales</taxon>
        <taxon>Dothidotthiaceae</taxon>
        <taxon>Dothidotthia</taxon>
    </lineage>
</organism>
<dbReference type="Proteomes" id="UP000799771">
    <property type="component" value="Unassembled WGS sequence"/>
</dbReference>
<protein>
    <submittedName>
        <fullName evidence="2">Uncharacterized protein</fullName>
    </submittedName>
</protein>
<evidence type="ECO:0000313" key="2">
    <source>
        <dbReference type="EMBL" id="KAF2133799.1"/>
    </source>
</evidence>
<name>A0A6A6APF0_9PLEO</name>
<dbReference type="AlphaFoldDB" id="A0A6A6APF0"/>
<reference evidence="2" key="1">
    <citation type="journal article" date="2020" name="Stud. Mycol.">
        <title>101 Dothideomycetes genomes: a test case for predicting lifestyles and emergence of pathogens.</title>
        <authorList>
            <person name="Haridas S."/>
            <person name="Albert R."/>
            <person name="Binder M."/>
            <person name="Bloem J."/>
            <person name="Labutti K."/>
            <person name="Salamov A."/>
            <person name="Andreopoulos B."/>
            <person name="Baker S."/>
            <person name="Barry K."/>
            <person name="Bills G."/>
            <person name="Bluhm B."/>
            <person name="Cannon C."/>
            <person name="Castanera R."/>
            <person name="Culley D."/>
            <person name="Daum C."/>
            <person name="Ezra D."/>
            <person name="Gonzalez J."/>
            <person name="Henrissat B."/>
            <person name="Kuo A."/>
            <person name="Liang C."/>
            <person name="Lipzen A."/>
            <person name="Lutzoni F."/>
            <person name="Magnuson J."/>
            <person name="Mondo S."/>
            <person name="Nolan M."/>
            <person name="Ohm R."/>
            <person name="Pangilinan J."/>
            <person name="Park H.-J."/>
            <person name="Ramirez L."/>
            <person name="Alfaro M."/>
            <person name="Sun H."/>
            <person name="Tritt A."/>
            <person name="Yoshinaga Y."/>
            <person name="Zwiers L.-H."/>
            <person name="Turgeon B."/>
            <person name="Goodwin S."/>
            <person name="Spatafora J."/>
            <person name="Crous P."/>
            <person name="Grigoriev I."/>
        </authorList>
    </citation>
    <scope>NUCLEOTIDE SEQUENCE</scope>
    <source>
        <strain evidence="2">CBS 119687</strain>
    </source>
</reference>
<evidence type="ECO:0000256" key="1">
    <source>
        <dbReference type="SAM" id="MobiDB-lite"/>
    </source>
</evidence>
<evidence type="ECO:0000313" key="3">
    <source>
        <dbReference type="Proteomes" id="UP000799771"/>
    </source>
</evidence>